<keyword evidence="3" id="KW-0159">Chromosome partition</keyword>
<dbReference type="OrthoDB" id="9806226at2"/>
<keyword evidence="2" id="KW-0132">Cell division</keyword>
<evidence type="ECO:0000313" key="7">
    <source>
        <dbReference type="Proteomes" id="UP000238701"/>
    </source>
</evidence>
<dbReference type="EMBL" id="OMOD01000135">
    <property type="protein sequence ID" value="SPF41970.1"/>
    <property type="molecule type" value="Genomic_DNA"/>
</dbReference>
<reference evidence="7" key="1">
    <citation type="submission" date="2018-02" db="EMBL/GenBank/DDBJ databases">
        <authorList>
            <person name="Hausmann B."/>
        </authorList>
    </citation>
    <scope>NUCLEOTIDE SEQUENCE [LARGE SCALE GENOMIC DNA]</scope>
    <source>
        <strain evidence="7">Peat soil MAG SbA1</strain>
    </source>
</reference>
<evidence type="ECO:0000256" key="2">
    <source>
        <dbReference type="ARBA" id="ARBA00022618"/>
    </source>
</evidence>
<evidence type="ECO:0000256" key="3">
    <source>
        <dbReference type="ARBA" id="ARBA00022829"/>
    </source>
</evidence>
<proteinExistence type="predicted"/>
<dbReference type="Pfam" id="PF04079">
    <property type="entry name" value="SMC_ScpB"/>
    <property type="match status" value="1"/>
</dbReference>
<dbReference type="InterPro" id="IPR036388">
    <property type="entry name" value="WH-like_DNA-bd_sf"/>
</dbReference>
<keyword evidence="1" id="KW-0963">Cytoplasm</keyword>
<dbReference type="AlphaFoldDB" id="A0A2U3KQS5"/>
<gene>
    <name evidence="6" type="primary">scpB</name>
    <name evidence="6" type="ORF">SBA1_410016</name>
</gene>
<evidence type="ECO:0000313" key="6">
    <source>
        <dbReference type="EMBL" id="SPF41970.1"/>
    </source>
</evidence>
<dbReference type="Proteomes" id="UP000238701">
    <property type="component" value="Unassembled WGS sequence"/>
</dbReference>
<sequence length="224" mass="24492">MSLKAQLEAIIYAAETPITLEQMMALVKESLVAEGVTDEAEIKSRVRSTVEELAAEYSTPEHGIEIREVAGGYRMSTKPEQHEMVRAFARSLKPPVRLSLPALETLAVIAYKQPVTVPEISDIRGVDSGGVIGTLLDRKLITTAGRKQVIGRPILYRTTKEFLMRFGLKDVSELPSMEEFEKLVAESFQEELVPAESVQTESEVAQSASGEAANGVMPETEKAG</sequence>
<dbReference type="PIRSF" id="PIRSF019345">
    <property type="entry name" value="ScpB"/>
    <property type="match status" value="1"/>
</dbReference>
<evidence type="ECO:0000256" key="1">
    <source>
        <dbReference type="ARBA" id="ARBA00022490"/>
    </source>
</evidence>
<dbReference type="PANTHER" id="PTHR34298">
    <property type="entry name" value="SEGREGATION AND CONDENSATION PROTEIN B"/>
    <property type="match status" value="1"/>
</dbReference>
<keyword evidence="4" id="KW-0131">Cell cycle</keyword>
<accession>A0A2U3KQS5</accession>
<dbReference type="InterPro" id="IPR036390">
    <property type="entry name" value="WH_DNA-bd_sf"/>
</dbReference>
<dbReference type="NCBIfam" id="TIGR00281">
    <property type="entry name" value="SMC-Scp complex subunit ScpB"/>
    <property type="match status" value="1"/>
</dbReference>
<dbReference type="InterPro" id="IPR005234">
    <property type="entry name" value="ScpB_csome_segregation"/>
</dbReference>
<dbReference type="Gene3D" id="1.10.10.10">
    <property type="entry name" value="Winged helix-like DNA-binding domain superfamily/Winged helix DNA-binding domain"/>
    <property type="match status" value="2"/>
</dbReference>
<evidence type="ECO:0000256" key="4">
    <source>
        <dbReference type="ARBA" id="ARBA00023306"/>
    </source>
</evidence>
<evidence type="ECO:0000256" key="5">
    <source>
        <dbReference type="SAM" id="MobiDB-lite"/>
    </source>
</evidence>
<feature type="region of interest" description="Disordered" evidence="5">
    <location>
        <begin position="194"/>
        <end position="224"/>
    </location>
</feature>
<dbReference type="GO" id="GO:0051304">
    <property type="term" value="P:chromosome separation"/>
    <property type="evidence" value="ECO:0007669"/>
    <property type="project" value="InterPro"/>
</dbReference>
<protein>
    <submittedName>
        <fullName evidence="6">Segregation and condensation protein B</fullName>
    </submittedName>
</protein>
<dbReference type="PANTHER" id="PTHR34298:SF2">
    <property type="entry name" value="SEGREGATION AND CONDENSATION PROTEIN B"/>
    <property type="match status" value="1"/>
</dbReference>
<name>A0A2U3KQS5_9BACT</name>
<dbReference type="SUPFAM" id="SSF46785">
    <property type="entry name" value="Winged helix' DNA-binding domain"/>
    <property type="match status" value="2"/>
</dbReference>
<organism evidence="6 7">
    <name type="scientific">Candidatus Sulfotelmatobacter kueseliae</name>
    <dbReference type="NCBI Taxonomy" id="2042962"/>
    <lineage>
        <taxon>Bacteria</taxon>
        <taxon>Pseudomonadati</taxon>
        <taxon>Acidobacteriota</taxon>
        <taxon>Terriglobia</taxon>
        <taxon>Terriglobales</taxon>
        <taxon>Candidatus Korobacteraceae</taxon>
        <taxon>Candidatus Sulfotelmatobacter</taxon>
    </lineage>
</organism>
<feature type="compositionally biased region" description="Polar residues" evidence="5">
    <location>
        <begin position="197"/>
        <end position="209"/>
    </location>
</feature>
<dbReference type="GO" id="GO:0051301">
    <property type="term" value="P:cell division"/>
    <property type="evidence" value="ECO:0007669"/>
    <property type="project" value="UniProtKB-KW"/>
</dbReference>